<name>A0AC35TJG5_9BILA</name>
<protein>
    <submittedName>
        <fullName evidence="2">DEAD domain-containing protein</fullName>
    </submittedName>
</protein>
<accession>A0AC35TJG5</accession>
<dbReference type="Proteomes" id="UP000095286">
    <property type="component" value="Unplaced"/>
</dbReference>
<evidence type="ECO:0000313" key="2">
    <source>
        <dbReference type="WBParaSite" id="RSKR_0000135100.1"/>
    </source>
</evidence>
<dbReference type="WBParaSite" id="RSKR_0000135100.1">
    <property type="protein sequence ID" value="RSKR_0000135100.1"/>
    <property type="gene ID" value="RSKR_0000135100"/>
</dbReference>
<organism evidence="1 2">
    <name type="scientific">Rhabditophanes sp. KR3021</name>
    <dbReference type="NCBI Taxonomy" id="114890"/>
    <lineage>
        <taxon>Eukaryota</taxon>
        <taxon>Metazoa</taxon>
        <taxon>Ecdysozoa</taxon>
        <taxon>Nematoda</taxon>
        <taxon>Chromadorea</taxon>
        <taxon>Rhabditida</taxon>
        <taxon>Tylenchina</taxon>
        <taxon>Panagrolaimomorpha</taxon>
        <taxon>Strongyloidoidea</taxon>
        <taxon>Alloionematidae</taxon>
        <taxon>Rhabditophanes</taxon>
    </lineage>
</organism>
<reference evidence="2" key="1">
    <citation type="submission" date="2016-11" db="UniProtKB">
        <authorList>
            <consortium name="WormBaseParasite"/>
        </authorList>
    </citation>
    <scope>IDENTIFICATION</scope>
    <source>
        <strain evidence="2">KR3021</strain>
    </source>
</reference>
<sequence length="289" mass="33159">MPSDVNLMARPMESKRKPRIPLETEHNPLLNTNRSCNFNPFSSKYYVADRRQKFPSLGYQTPMIDAIMANKGNLTPTPSDLAISSIIENTDVKHIRLHSELTDECVFTYLIPMLKVLYSQGANDERGIKKKRPYALILTSNPDIGIAVYECIHKFLIDGNLPFRLKLAHQKFKLKDVIEHIQYPFHILITTHATLNNLLVRSELSLDRCNFIVLQSVDMWIQTNMVTDPIKMITDLYSQMKSSGLPNDNKTIYVATADKFDELSNNLCEVFSKAEVHYDVDMVINEIFC</sequence>
<evidence type="ECO:0000313" key="1">
    <source>
        <dbReference type="Proteomes" id="UP000095286"/>
    </source>
</evidence>
<proteinExistence type="predicted"/>